<comment type="caution">
    <text evidence="3">The sequence shown here is derived from an EMBL/GenBank/DDBJ whole genome shotgun (WGS) entry which is preliminary data.</text>
</comment>
<dbReference type="OrthoDB" id="2157530at2759"/>
<dbReference type="Proteomes" id="UP000566819">
    <property type="component" value="Unassembled WGS sequence"/>
</dbReference>
<organism evidence="3 4">
    <name type="scientific">Cudoniella acicularis</name>
    <dbReference type="NCBI Taxonomy" id="354080"/>
    <lineage>
        <taxon>Eukaryota</taxon>
        <taxon>Fungi</taxon>
        <taxon>Dikarya</taxon>
        <taxon>Ascomycota</taxon>
        <taxon>Pezizomycotina</taxon>
        <taxon>Leotiomycetes</taxon>
        <taxon>Helotiales</taxon>
        <taxon>Tricladiaceae</taxon>
        <taxon>Cudoniella</taxon>
    </lineage>
</organism>
<proteinExistence type="predicted"/>
<dbReference type="EMBL" id="JAAMPI010000141">
    <property type="protein sequence ID" value="KAF4635102.1"/>
    <property type="molecule type" value="Genomic_DNA"/>
</dbReference>
<reference evidence="3 4" key="1">
    <citation type="submission" date="2020-03" db="EMBL/GenBank/DDBJ databases">
        <title>Draft Genome Sequence of Cudoniella acicularis.</title>
        <authorList>
            <person name="Buettner E."/>
            <person name="Kellner H."/>
        </authorList>
    </citation>
    <scope>NUCLEOTIDE SEQUENCE [LARGE SCALE GENOMIC DNA]</scope>
    <source>
        <strain evidence="3 4">DSM 108380</strain>
    </source>
</reference>
<accession>A0A8H4RS91</accession>
<dbReference type="Pfam" id="PF06985">
    <property type="entry name" value="HET"/>
    <property type="match status" value="1"/>
</dbReference>
<gene>
    <name evidence="3" type="ORF">G7Y89_g2992</name>
</gene>
<evidence type="ECO:0000313" key="3">
    <source>
        <dbReference type="EMBL" id="KAF4635102.1"/>
    </source>
</evidence>
<dbReference type="Pfam" id="PF26639">
    <property type="entry name" value="Het-6_barrel"/>
    <property type="match status" value="1"/>
</dbReference>
<evidence type="ECO:0000313" key="4">
    <source>
        <dbReference type="Proteomes" id="UP000566819"/>
    </source>
</evidence>
<feature type="region of interest" description="Disordered" evidence="1">
    <location>
        <begin position="1"/>
        <end position="61"/>
    </location>
</feature>
<dbReference type="PANTHER" id="PTHR24148:SF64">
    <property type="entry name" value="HETEROKARYON INCOMPATIBILITY DOMAIN-CONTAINING PROTEIN"/>
    <property type="match status" value="1"/>
</dbReference>
<feature type="domain" description="Heterokaryon incompatibility" evidence="2">
    <location>
        <begin position="113"/>
        <end position="250"/>
    </location>
</feature>
<name>A0A8H4RS91_9HELO</name>
<evidence type="ECO:0000259" key="2">
    <source>
        <dbReference type="Pfam" id="PF06985"/>
    </source>
</evidence>
<keyword evidence="4" id="KW-1185">Reference proteome</keyword>
<feature type="compositionally biased region" description="Basic and acidic residues" evidence="1">
    <location>
        <begin position="1"/>
        <end position="12"/>
    </location>
</feature>
<dbReference type="AlphaFoldDB" id="A0A8H4RS91"/>
<dbReference type="InterPro" id="IPR010730">
    <property type="entry name" value="HET"/>
</dbReference>
<sequence length="689" mass="78465">MESNRSEKRRNTTPDYYPHKRQKADDQCFDDEAVDKYEPPERARRTGYPPRGSTKPGTSQTALHDLVLPRSTYEHDTIKEDSIRLLYLRPGSRDEPINCDLKIFNRCGEIPQYEALSYVWGPAPAVHEVQVEGKSFYTGPNLYNALRNLRQHSSTSIFWIDAMCIDQSNDREKGEQVMRMAEIYQNARNVVVWLGEKDSDSDDAMDFVPRLLDPSFLSDGNWPSTYARGFYALAHLLERSWFSRIWVLQEVAYARNIVLKCGDHEVHFMDFIDACNIVKSKLDTIKRCLQNTPLYDSYGHLLHNFQDSSAARLFDLLRNVFIRSNDGKVIGRRLSLESLVCDLAPFQATDPRDSIFALLGLTKDADILSGFRPDYCKSVLDVYSQFTSACTRTSGSLDIICRPWAPRKKTVWQDNFVDPELRFRVPSWIPIRGDLPFGDPKCKIKKRVNADILVGSARKKVYNAHNGIHAQVRFGVDDLTGTSDGSMNAKGLILCRISELSNRMPDGFILKEGLEVIGGIIRDERSNLEAMEDSVWRTLCANRDENGDPPPSVYRIAALHLLQTSHGICSIDTEEMLEASTPEYQKEFLKRVQAVIWNRRIFRAQELNITNSTEGSLIGLVPRDSRNGDHICILFGVSVPVVLRHHQKDTTSCWQLVGEAYVDGRMDGEELCSLSKEDLASKTVEFQIW</sequence>
<evidence type="ECO:0000256" key="1">
    <source>
        <dbReference type="SAM" id="MobiDB-lite"/>
    </source>
</evidence>
<dbReference type="PANTHER" id="PTHR24148">
    <property type="entry name" value="ANKYRIN REPEAT DOMAIN-CONTAINING PROTEIN 39 HOMOLOG-RELATED"/>
    <property type="match status" value="1"/>
</dbReference>
<dbReference type="InterPro" id="IPR052895">
    <property type="entry name" value="HetReg/Transcr_Mod"/>
</dbReference>
<protein>
    <recommendedName>
        <fullName evidence="2">Heterokaryon incompatibility domain-containing protein</fullName>
    </recommendedName>
</protein>
<feature type="compositionally biased region" description="Basic and acidic residues" evidence="1">
    <location>
        <begin position="34"/>
        <end position="44"/>
    </location>
</feature>